<keyword evidence="3 6" id="KW-0489">Methyltransferase</keyword>
<keyword evidence="9" id="KW-1185">Reference proteome</keyword>
<organism evidence="8 9">
    <name type="scientific">Gaiella occulta</name>
    <dbReference type="NCBI Taxonomy" id="1002870"/>
    <lineage>
        <taxon>Bacteria</taxon>
        <taxon>Bacillati</taxon>
        <taxon>Actinomycetota</taxon>
        <taxon>Thermoleophilia</taxon>
        <taxon>Gaiellales</taxon>
        <taxon>Gaiellaceae</taxon>
        <taxon>Gaiella</taxon>
    </lineage>
</organism>
<sequence>MPTDLLERWLAALVATPGLTALRDSTAARRVLLDDALRGVELVAAESGPIVDVGSGGGTPGIPLAVSLPERTTTLLEAERRKCDFLERWTEELPNLRVVWGRAEEQPLETYGVALAKALAHPCTAAEWCLPLVREGGAALLWVGPSADPCAVEAIAPRLAARLEAAPAGFMLLRKTGPTPSGFPRRPGTAKKRPLTPGS</sequence>
<dbReference type="GO" id="GO:0005829">
    <property type="term" value="C:cytosol"/>
    <property type="evidence" value="ECO:0007669"/>
    <property type="project" value="TreeGrafter"/>
</dbReference>
<comment type="caution">
    <text evidence="6">Lacks conserved residue(s) required for the propagation of feature annotation.</text>
</comment>
<feature type="compositionally biased region" description="Basic residues" evidence="7">
    <location>
        <begin position="188"/>
        <end position="199"/>
    </location>
</feature>
<dbReference type="AlphaFoldDB" id="A0A7M2YWX6"/>
<feature type="binding site" evidence="6">
    <location>
        <position position="54"/>
    </location>
    <ligand>
        <name>S-adenosyl-L-methionine</name>
        <dbReference type="ChEBI" id="CHEBI:59789"/>
    </ligand>
</feature>
<dbReference type="EMBL" id="QQZY01000005">
    <property type="protein sequence ID" value="RDI74089.1"/>
    <property type="molecule type" value="Genomic_DNA"/>
</dbReference>
<protein>
    <recommendedName>
        <fullName evidence="6">Ribosomal RNA small subunit methyltransferase G</fullName>
        <ecNumber evidence="6">2.1.1.-</ecNumber>
    </recommendedName>
    <alternativeName>
        <fullName evidence="6">16S rRNA 7-methylguanosine methyltransferase</fullName>
        <shortName evidence="6">16S rRNA m7G methyltransferase</shortName>
    </alternativeName>
</protein>
<accession>A0A7M2YWX6</accession>
<proteinExistence type="inferred from homology"/>
<keyword evidence="2 6" id="KW-0698">rRNA processing</keyword>
<dbReference type="EC" id="2.1.1.-" evidence="6"/>
<evidence type="ECO:0000256" key="4">
    <source>
        <dbReference type="ARBA" id="ARBA00022679"/>
    </source>
</evidence>
<evidence type="ECO:0000256" key="3">
    <source>
        <dbReference type="ARBA" id="ARBA00022603"/>
    </source>
</evidence>
<evidence type="ECO:0000256" key="1">
    <source>
        <dbReference type="ARBA" id="ARBA00022490"/>
    </source>
</evidence>
<dbReference type="GO" id="GO:0070043">
    <property type="term" value="F:rRNA (guanine-N7-)-methyltransferase activity"/>
    <property type="evidence" value="ECO:0007669"/>
    <property type="project" value="UniProtKB-UniRule"/>
</dbReference>
<comment type="subcellular location">
    <subcellularLocation>
        <location evidence="6">Cytoplasm</location>
    </subcellularLocation>
</comment>
<keyword evidence="1 6" id="KW-0963">Cytoplasm</keyword>
<feature type="binding site" evidence="6">
    <location>
        <position position="117"/>
    </location>
    <ligand>
        <name>S-adenosyl-L-methionine</name>
        <dbReference type="ChEBI" id="CHEBI:59789"/>
    </ligand>
</feature>
<dbReference type="RefSeq" id="WP_114796607.1">
    <property type="nucleotide sequence ID" value="NZ_QQZY01000005.1"/>
</dbReference>
<evidence type="ECO:0000256" key="7">
    <source>
        <dbReference type="SAM" id="MobiDB-lite"/>
    </source>
</evidence>
<dbReference type="InterPro" id="IPR003682">
    <property type="entry name" value="rRNA_ssu_MeTfrase_G"/>
</dbReference>
<dbReference type="Pfam" id="PF02527">
    <property type="entry name" value="GidB"/>
    <property type="match status" value="1"/>
</dbReference>
<keyword evidence="4 6" id="KW-0808">Transferase</keyword>
<evidence type="ECO:0000313" key="8">
    <source>
        <dbReference type="EMBL" id="RDI74089.1"/>
    </source>
</evidence>
<dbReference type="HAMAP" id="MF_00074">
    <property type="entry name" value="16SrRNA_methyltr_G"/>
    <property type="match status" value="1"/>
</dbReference>
<feature type="region of interest" description="Disordered" evidence="7">
    <location>
        <begin position="175"/>
        <end position="199"/>
    </location>
</feature>
<name>A0A7M2YWX6_9ACTN</name>
<dbReference type="InterPro" id="IPR029063">
    <property type="entry name" value="SAM-dependent_MTases_sf"/>
</dbReference>
<dbReference type="Gene3D" id="3.40.50.150">
    <property type="entry name" value="Vaccinia Virus protein VP39"/>
    <property type="match status" value="1"/>
</dbReference>
<dbReference type="PANTHER" id="PTHR31760:SF0">
    <property type="entry name" value="S-ADENOSYL-L-METHIONINE-DEPENDENT METHYLTRANSFERASES SUPERFAMILY PROTEIN"/>
    <property type="match status" value="1"/>
</dbReference>
<comment type="caution">
    <text evidence="8">The sequence shown here is derived from an EMBL/GenBank/DDBJ whole genome shotgun (WGS) entry which is preliminary data.</text>
</comment>
<dbReference type="SUPFAM" id="SSF53335">
    <property type="entry name" value="S-adenosyl-L-methionine-dependent methyltransferases"/>
    <property type="match status" value="1"/>
</dbReference>
<feature type="binding site" evidence="6">
    <location>
        <begin position="103"/>
        <end position="104"/>
    </location>
    <ligand>
        <name>S-adenosyl-L-methionine</name>
        <dbReference type="ChEBI" id="CHEBI:59789"/>
    </ligand>
</feature>
<dbReference type="Proteomes" id="UP000254134">
    <property type="component" value="Unassembled WGS sequence"/>
</dbReference>
<keyword evidence="5 6" id="KW-0949">S-adenosyl-L-methionine</keyword>
<comment type="function">
    <text evidence="6">Specifically methylates the N7 position of a guanine in 16S rRNA.</text>
</comment>
<dbReference type="PANTHER" id="PTHR31760">
    <property type="entry name" value="S-ADENOSYL-L-METHIONINE-DEPENDENT METHYLTRANSFERASES SUPERFAMILY PROTEIN"/>
    <property type="match status" value="1"/>
</dbReference>
<comment type="similarity">
    <text evidence="6">Belongs to the methyltransferase superfamily. RNA methyltransferase RsmG family.</text>
</comment>
<reference evidence="8 9" key="1">
    <citation type="submission" date="2018-07" db="EMBL/GenBank/DDBJ databases">
        <title>High-quality-draft genome sequence of Gaiella occulta.</title>
        <authorList>
            <person name="Severino R."/>
            <person name="Froufe H.J.C."/>
            <person name="Rainey F.A."/>
            <person name="Barroso C."/>
            <person name="Albuquerque L."/>
            <person name="Lobo-Da-Cunha A."/>
            <person name="Da Costa M.S."/>
            <person name="Egas C."/>
        </authorList>
    </citation>
    <scope>NUCLEOTIDE SEQUENCE [LARGE SCALE GENOMIC DNA]</scope>
    <source>
        <strain evidence="8 9">F2-233</strain>
    </source>
</reference>
<reference evidence="9" key="2">
    <citation type="journal article" date="2019" name="MicrobiologyOpen">
        <title>High-quality draft genome sequence of Gaiella occulta isolated from a 150 meter deep mineral water borehole and comparison with the genome sequences of other deep-branching lineages of the phylum Actinobacteria.</title>
        <authorList>
            <person name="Severino R."/>
            <person name="Froufe H.J.C."/>
            <person name="Barroso C."/>
            <person name="Albuquerque L."/>
            <person name="Lobo-da-Cunha A."/>
            <person name="da Costa M.S."/>
            <person name="Egas C."/>
        </authorList>
    </citation>
    <scope>NUCLEOTIDE SEQUENCE [LARGE SCALE GENOMIC DNA]</scope>
    <source>
        <strain evidence="9">F2-233</strain>
    </source>
</reference>
<gene>
    <name evidence="6" type="primary">rsmG</name>
    <name evidence="8" type="ORF">Gocc_2186</name>
</gene>
<evidence type="ECO:0000256" key="2">
    <source>
        <dbReference type="ARBA" id="ARBA00022552"/>
    </source>
</evidence>
<evidence type="ECO:0000313" key="9">
    <source>
        <dbReference type="Proteomes" id="UP000254134"/>
    </source>
</evidence>
<dbReference type="OrthoDB" id="9808773at2"/>
<evidence type="ECO:0000256" key="5">
    <source>
        <dbReference type="ARBA" id="ARBA00022691"/>
    </source>
</evidence>
<evidence type="ECO:0000256" key="6">
    <source>
        <dbReference type="HAMAP-Rule" id="MF_00074"/>
    </source>
</evidence>